<reference evidence="2" key="1">
    <citation type="submission" date="2017-03" db="EMBL/GenBank/DDBJ databases">
        <title>Phytopthora megakarya and P. palmivora, two closely related causual agents of cacao black pod achieved similar genome size and gene model numbers by different mechanisms.</title>
        <authorList>
            <person name="Ali S."/>
            <person name="Shao J."/>
            <person name="Larry D.J."/>
            <person name="Kronmiller B."/>
            <person name="Shen D."/>
            <person name="Strem M.D."/>
            <person name="Melnick R.L."/>
            <person name="Guiltinan M.J."/>
            <person name="Tyler B.M."/>
            <person name="Meinhardt L.W."/>
            <person name="Bailey B.A."/>
        </authorList>
    </citation>
    <scope>NUCLEOTIDE SEQUENCE [LARGE SCALE GENOMIC DNA]</scope>
    <source>
        <strain evidence="2">zdho120</strain>
    </source>
</reference>
<organism evidence="1 2">
    <name type="scientific">Phytophthora megakarya</name>
    <dbReference type="NCBI Taxonomy" id="4795"/>
    <lineage>
        <taxon>Eukaryota</taxon>
        <taxon>Sar</taxon>
        <taxon>Stramenopiles</taxon>
        <taxon>Oomycota</taxon>
        <taxon>Peronosporomycetes</taxon>
        <taxon>Peronosporales</taxon>
        <taxon>Peronosporaceae</taxon>
        <taxon>Phytophthora</taxon>
    </lineage>
</organism>
<sequence length="156" mass="17405">MYETTVVVSVNNFDKRVASKVMPEQSEVEAVLACLVDAVVASVDHNPEEIQDEVASIGGYLWKFPSEGSNCVEVSSNNLPPPAPQIHQYPRKCDQCSICWVSDRKFELDHLEQCSGVVHTNEPHNTVLKAANLGVARRPTAVEIRQKFWQCGQRIL</sequence>
<evidence type="ECO:0000313" key="1">
    <source>
        <dbReference type="EMBL" id="OWZ15220.1"/>
    </source>
</evidence>
<gene>
    <name evidence="1" type="ORF">PHMEG_00011184</name>
</gene>
<evidence type="ECO:0000313" key="2">
    <source>
        <dbReference type="Proteomes" id="UP000198211"/>
    </source>
</evidence>
<dbReference type="EMBL" id="NBNE01001170">
    <property type="protein sequence ID" value="OWZ15220.1"/>
    <property type="molecule type" value="Genomic_DNA"/>
</dbReference>
<comment type="caution">
    <text evidence="1">The sequence shown here is derived from an EMBL/GenBank/DDBJ whole genome shotgun (WGS) entry which is preliminary data.</text>
</comment>
<protein>
    <submittedName>
        <fullName evidence="1">Uncharacterized protein</fullName>
    </submittedName>
</protein>
<dbReference type="Proteomes" id="UP000198211">
    <property type="component" value="Unassembled WGS sequence"/>
</dbReference>
<keyword evidence="2" id="KW-1185">Reference proteome</keyword>
<name>A0A225WEC5_9STRA</name>
<dbReference type="AlphaFoldDB" id="A0A225WEC5"/>
<proteinExistence type="predicted"/>
<accession>A0A225WEC5</accession>
<dbReference type="OrthoDB" id="1577640at2759"/>